<dbReference type="GO" id="GO:0003824">
    <property type="term" value="F:catalytic activity"/>
    <property type="evidence" value="ECO:0007669"/>
    <property type="project" value="TreeGrafter"/>
</dbReference>
<dbReference type="InterPro" id="IPR011008">
    <property type="entry name" value="Dimeric_a/b-barrel"/>
</dbReference>
<feature type="domain" description="ABM" evidence="1">
    <location>
        <begin position="5"/>
        <end position="100"/>
    </location>
</feature>
<keyword evidence="2" id="KW-0614">Plasmid</keyword>
<geneLocation type="plasmid" evidence="2">
    <name>pFRL2</name>
</geneLocation>
<dbReference type="Pfam" id="PF03992">
    <property type="entry name" value="ABM"/>
    <property type="match status" value="1"/>
</dbReference>
<dbReference type="EMBL" id="KF602047">
    <property type="protein sequence ID" value="AHE38735.1"/>
    <property type="molecule type" value="Genomic_DNA"/>
</dbReference>
<dbReference type="SUPFAM" id="SSF54909">
    <property type="entry name" value="Dimeric alpha+beta barrel"/>
    <property type="match status" value="1"/>
</dbReference>
<dbReference type="InterPro" id="IPR050744">
    <property type="entry name" value="AI-2_Isomerase_LsrG"/>
</dbReference>
<reference evidence="2" key="1">
    <citation type="submission" date="2013-09" db="EMBL/GenBank/DDBJ databases">
        <title>Complete nucleotide sequence of Streptomyces linear plasmid pFRL2.</title>
        <authorList>
            <person name="Chen Z."/>
            <person name="Fang P."/>
            <person name="Qin Z."/>
        </authorList>
    </citation>
    <scope>NUCLEOTIDE SEQUENCE</scope>
    <source>
        <plasmid evidence="2">pFRL2</plasmid>
    </source>
</reference>
<protein>
    <recommendedName>
        <fullName evidence="1">ABM domain-containing protein</fullName>
    </recommendedName>
</protein>
<evidence type="ECO:0000313" key="2">
    <source>
        <dbReference type="EMBL" id="AHE38735.1"/>
    </source>
</evidence>
<gene>
    <name evidence="2" type="ORF">pFRL2_60</name>
</gene>
<name>V9YZH1_9ACTN</name>
<proteinExistence type="predicted"/>
<organism evidence="2">
    <name type="scientific">Streptomyces sp. FR1</name>
    <dbReference type="NCBI Taxonomy" id="349971"/>
    <lineage>
        <taxon>Bacteria</taxon>
        <taxon>Bacillati</taxon>
        <taxon>Actinomycetota</taxon>
        <taxon>Actinomycetes</taxon>
        <taxon>Kitasatosporales</taxon>
        <taxon>Streptomycetaceae</taxon>
        <taxon>Streptomyces</taxon>
    </lineage>
</organism>
<dbReference type="InterPro" id="IPR007138">
    <property type="entry name" value="ABM_dom"/>
</dbReference>
<accession>V9YZH1</accession>
<dbReference type="Gene3D" id="3.30.70.100">
    <property type="match status" value="1"/>
</dbReference>
<sequence>MPSGYALTVRFTLRDAQAAQQFDQLVAQTIPGIRTEPGTLAYVVHTPENEPLVRVFYELYADRDAFAAHENQEHTKRFLAAREELLASVDVTFLDELEELSKRPGSEGS</sequence>
<dbReference type="PROSITE" id="PS51725">
    <property type="entry name" value="ABM"/>
    <property type="match status" value="1"/>
</dbReference>
<dbReference type="PANTHER" id="PTHR33336:SF3">
    <property type="entry name" value="ABM DOMAIN-CONTAINING PROTEIN"/>
    <property type="match status" value="1"/>
</dbReference>
<dbReference type="PANTHER" id="PTHR33336">
    <property type="entry name" value="QUINOL MONOOXYGENASE YGIN-RELATED"/>
    <property type="match status" value="1"/>
</dbReference>
<evidence type="ECO:0000259" key="1">
    <source>
        <dbReference type="PROSITE" id="PS51725"/>
    </source>
</evidence>
<dbReference type="AlphaFoldDB" id="V9YZH1"/>
<dbReference type="RefSeq" id="WP_024126117.1">
    <property type="nucleotide sequence ID" value="NC_023282.1"/>
</dbReference>